<keyword evidence="4" id="KW-1185">Reference proteome</keyword>
<protein>
    <submittedName>
        <fullName evidence="3">Predicted metal-dependent peptidase</fullName>
    </submittedName>
</protein>
<proteinExistence type="predicted"/>
<dbReference type="STRING" id="1508389.SAMN05444003_2836"/>
<accession>A0A1M5S3I8</accession>
<feature type="domain" description="Putative metallopeptidase" evidence="2">
    <location>
        <begin position="7"/>
        <end position="276"/>
    </location>
</feature>
<dbReference type="Pfam" id="PF13203">
    <property type="entry name" value="DUF2201_N"/>
    <property type="match status" value="1"/>
</dbReference>
<evidence type="ECO:0000313" key="4">
    <source>
        <dbReference type="Proteomes" id="UP000184074"/>
    </source>
</evidence>
<evidence type="ECO:0000313" key="3">
    <source>
        <dbReference type="EMBL" id="SHH33036.1"/>
    </source>
</evidence>
<dbReference type="SUPFAM" id="SSF53300">
    <property type="entry name" value="vWA-like"/>
    <property type="match status" value="1"/>
</dbReference>
<dbReference type="PANTHER" id="PTHR38730">
    <property type="entry name" value="SLL7028 PROTEIN"/>
    <property type="match status" value="1"/>
</dbReference>
<gene>
    <name evidence="3" type="ORF">SAMN05444003_2836</name>
</gene>
<dbReference type="InterPro" id="IPR018698">
    <property type="entry name" value="VWA-like_dom"/>
</dbReference>
<dbReference type="Pfam" id="PF09967">
    <property type="entry name" value="DUF2201"/>
    <property type="match status" value="1"/>
</dbReference>
<sequence length="409" mass="44593">MHSRSGEHSKRVSAALSLLPEIDPAIAALALWCQYRDTNGSTATEGETIFVGPEFSLLPISEQTGLISHHILHVALRHSSRRASAQERYGARFQADLYDLACDAIINEALLQAKHALPRPAVRASEIVELLPASERPNNILSEWDSDKLYAVLAVQAGRQGHDAGGAVEIYANSRNFEPDLENTTPSSKKPEFWSGRVEQALQIGNRAGSGIGVALARFGDLPVATVPWEIRLRRLLAKTLSQHPVLSHKRPSKSWLAQDALSREREENGPGFEPAILRKVERASLVVAIDTSSSIDDATLDLFASEAISIIRRTGHEAYLFGFDTEVHSRHQLNGIGDLNRVNLLRDGGTDFCPMLKEAEALAPSAIIILTDLDAPTPNRSEIDIIWAVPVAPTSPPNCGTVLVMDDL</sequence>
<dbReference type="PANTHER" id="PTHR38730:SF1">
    <property type="entry name" value="SLL7028 PROTEIN"/>
    <property type="match status" value="1"/>
</dbReference>
<dbReference type="RefSeq" id="WP_072902148.1">
    <property type="nucleotide sequence ID" value="NZ_FQXB01000005.1"/>
</dbReference>
<evidence type="ECO:0000259" key="1">
    <source>
        <dbReference type="Pfam" id="PF09967"/>
    </source>
</evidence>
<reference evidence="3 4" key="1">
    <citation type="submission" date="2016-11" db="EMBL/GenBank/DDBJ databases">
        <authorList>
            <person name="Jaros S."/>
            <person name="Januszkiewicz K."/>
            <person name="Wedrychowicz H."/>
        </authorList>
    </citation>
    <scope>NUCLEOTIDE SEQUENCE [LARGE SCALE GENOMIC DNA]</scope>
    <source>
        <strain evidence="3 4">DSM 28715</strain>
    </source>
</reference>
<name>A0A1M5S3I8_9RHOB</name>
<feature type="domain" description="VWA-like" evidence="1">
    <location>
        <begin position="286"/>
        <end position="407"/>
    </location>
</feature>
<organism evidence="3 4">
    <name type="scientific">Cognatiyoonia sediminum</name>
    <dbReference type="NCBI Taxonomy" id="1508389"/>
    <lineage>
        <taxon>Bacteria</taxon>
        <taxon>Pseudomonadati</taxon>
        <taxon>Pseudomonadota</taxon>
        <taxon>Alphaproteobacteria</taxon>
        <taxon>Rhodobacterales</taxon>
        <taxon>Paracoccaceae</taxon>
        <taxon>Cognatiyoonia</taxon>
    </lineage>
</organism>
<dbReference type="AlphaFoldDB" id="A0A1M5S3I8"/>
<dbReference type="Proteomes" id="UP000184074">
    <property type="component" value="Unassembled WGS sequence"/>
</dbReference>
<evidence type="ECO:0000259" key="2">
    <source>
        <dbReference type="Pfam" id="PF13203"/>
    </source>
</evidence>
<dbReference type="InterPro" id="IPR025154">
    <property type="entry name" value="Put_metallopeptidase_dom"/>
</dbReference>
<dbReference type="InterPro" id="IPR036465">
    <property type="entry name" value="vWFA_dom_sf"/>
</dbReference>
<dbReference type="EMBL" id="FQXB01000005">
    <property type="protein sequence ID" value="SHH33036.1"/>
    <property type="molecule type" value="Genomic_DNA"/>
</dbReference>